<comment type="caution">
    <text evidence="12">The sequence shown here is derived from an EMBL/GenBank/DDBJ whole genome shotgun (WGS) entry which is preliminary data.</text>
</comment>
<dbReference type="GO" id="GO:0003688">
    <property type="term" value="F:DNA replication origin binding"/>
    <property type="evidence" value="ECO:0007669"/>
    <property type="project" value="TreeGrafter"/>
</dbReference>
<dbReference type="GO" id="GO:0005524">
    <property type="term" value="F:ATP binding"/>
    <property type="evidence" value="ECO:0007669"/>
    <property type="project" value="UniProtKB-KW"/>
</dbReference>
<keyword evidence="4 10" id="KW-0235">DNA replication</keyword>
<comment type="subcellular location">
    <subcellularLocation>
        <location evidence="1 10">Nucleus</location>
    </subcellularLocation>
</comment>
<evidence type="ECO:0000256" key="7">
    <source>
        <dbReference type="ARBA" id="ARBA00023125"/>
    </source>
</evidence>
<comment type="function">
    <text evidence="10">Component of the origin recognition complex (ORC) that binds origins of replication.</text>
</comment>
<evidence type="ECO:0000256" key="10">
    <source>
        <dbReference type="PIRNR" id="PIRNR007858"/>
    </source>
</evidence>
<evidence type="ECO:0000256" key="5">
    <source>
        <dbReference type="ARBA" id="ARBA00022741"/>
    </source>
</evidence>
<keyword evidence="8 10" id="KW-0539">Nucleus</keyword>
<keyword evidence="6" id="KW-0067">ATP-binding</keyword>
<dbReference type="InterPro" id="IPR016527">
    <property type="entry name" value="ORC4"/>
</dbReference>
<evidence type="ECO:0000259" key="11">
    <source>
        <dbReference type="SMART" id="SM00382"/>
    </source>
</evidence>
<sequence>MLQPIRVRDEPNQEVVIAGQVVFPRMRKNRSIMSKRKAKYAHLPIGESITQVQSMLRERLCNQRLPDKPEGTEAQHKHLLELLRRTAIHGESNSVLIVGPRGAGKTMLLKCVLRDLLEDKEAQKSLLQVHLNGLLQTDDRIALKEITRQLHLENVVGDKVFGSFAENLAFLLEALKKGDRSSSRPVLFILDEFDLFAHHKNQTLLYNLLDVSQSAQAPIAVVGITCRLDVLELLEKRVKSRFSHRQIHLLSSLTFTQYLQRVQSQLSLPQDFPDVKFAQDWNDSIKTLCEDKSAEEALRRHFNSSKDFRSLHILLMLCLSRVTVAKPVIKPADLLEASRLCFVDAKANMLHGLSILELCLIIAMKHLNDVYEGEPFNLQMVHNEFKKFLQRKSNSMYNFEQPVIMKAFEHLQQLELIRPVDGSAAKTQKEYQLMRLMLDHSQIMEALQKYPLCPTDVKQWAMSAFG</sequence>
<dbReference type="PANTHER" id="PTHR12087">
    <property type="entry name" value="ORIGIN RECOGNITION COMPLEX SUBUNIT 4"/>
    <property type="match status" value="1"/>
</dbReference>
<evidence type="ECO:0000256" key="3">
    <source>
        <dbReference type="ARBA" id="ARBA00019083"/>
    </source>
</evidence>
<evidence type="ECO:0000313" key="13">
    <source>
        <dbReference type="Proteomes" id="UP000693946"/>
    </source>
</evidence>
<dbReference type="InterPro" id="IPR041664">
    <property type="entry name" value="AAA_16"/>
</dbReference>
<dbReference type="InterPro" id="IPR032705">
    <property type="entry name" value="ORC4_C"/>
</dbReference>
<name>A0AAV6R9W5_SOLSE</name>
<proteinExistence type="inferred from homology"/>
<dbReference type="FunFam" id="3.40.50.300:FF:000649">
    <property type="entry name" value="Origin recognition complex subunit 4"/>
    <property type="match status" value="1"/>
</dbReference>
<evidence type="ECO:0000256" key="2">
    <source>
        <dbReference type="ARBA" id="ARBA00005334"/>
    </source>
</evidence>
<keyword evidence="5" id="KW-0547">Nucleotide-binding</keyword>
<feature type="domain" description="AAA+ ATPase" evidence="11">
    <location>
        <begin position="91"/>
        <end position="252"/>
    </location>
</feature>
<dbReference type="InterPro" id="IPR003593">
    <property type="entry name" value="AAA+_ATPase"/>
</dbReference>
<evidence type="ECO:0000256" key="6">
    <source>
        <dbReference type="ARBA" id="ARBA00022840"/>
    </source>
</evidence>
<gene>
    <name evidence="12" type="ORF">JOB18_015908</name>
</gene>
<dbReference type="PANTHER" id="PTHR12087:SF0">
    <property type="entry name" value="ORIGIN RECOGNITION COMPLEX SUBUNIT 4"/>
    <property type="match status" value="1"/>
</dbReference>
<dbReference type="EMBL" id="JAGKHQ010000012">
    <property type="protein sequence ID" value="KAG7502206.1"/>
    <property type="molecule type" value="Genomic_DNA"/>
</dbReference>
<dbReference type="PIRSF" id="PIRSF007858">
    <property type="entry name" value="ORC4"/>
    <property type="match status" value="1"/>
</dbReference>
<accession>A0AAV6R9W5</accession>
<dbReference type="SMART" id="SM00382">
    <property type="entry name" value="AAA"/>
    <property type="match status" value="1"/>
</dbReference>
<evidence type="ECO:0000313" key="12">
    <source>
        <dbReference type="EMBL" id="KAG7502206.1"/>
    </source>
</evidence>
<evidence type="ECO:0000256" key="9">
    <source>
        <dbReference type="ARBA" id="ARBA00046777"/>
    </source>
</evidence>
<evidence type="ECO:0000256" key="4">
    <source>
        <dbReference type="ARBA" id="ARBA00022705"/>
    </source>
</evidence>
<dbReference type="Proteomes" id="UP000693946">
    <property type="component" value="Linkage Group LG2"/>
</dbReference>
<dbReference type="CDD" id="cd00009">
    <property type="entry name" value="AAA"/>
    <property type="match status" value="1"/>
</dbReference>
<evidence type="ECO:0000256" key="8">
    <source>
        <dbReference type="ARBA" id="ARBA00023242"/>
    </source>
</evidence>
<dbReference type="GO" id="GO:0005737">
    <property type="term" value="C:cytoplasm"/>
    <property type="evidence" value="ECO:0007669"/>
    <property type="project" value="UniProtKB-ARBA"/>
</dbReference>
<organism evidence="12 13">
    <name type="scientific">Solea senegalensis</name>
    <name type="common">Senegalese sole</name>
    <dbReference type="NCBI Taxonomy" id="28829"/>
    <lineage>
        <taxon>Eukaryota</taxon>
        <taxon>Metazoa</taxon>
        <taxon>Chordata</taxon>
        <taxon>Craniata</taxon>
        <taxon>Vertebrata</taxon>
        <taxon>Euteleostomi</taxon>
        <taxon>Actinopterygii</taxon>
        <taxon>Neopterygii</taxon>
        <taxon>Teleostei</taxon>
        <taxon>Neoteleostei</taxon>
        <taxon>Acanthomorphata</taxon>
        <taxon>Carangaria</taxon>
        <taxon>Pleuronectiformes</taxon>
        <taxon>Pleuronectoidei</taxon>
        <taxon>Soleidae</taxon>
        <taxon>Solea</taxon>
    </lineage>
</organism>
<evidence type="ECO:0000256" key="1">
    <source>
        <dbReference type="ARBA" id="ARBA00004123"/>
    </source>
</evidence>
<dbReference type="GO" id="GO:0005664">
    <property type="term" value="C:nuclear origin of replication recognition complex"/>
    <property type="evidence" value="ECO:0007669"/>
    <property type="project" value="TreeGrafter"/>
</dbReference>
<comment type="subunit">
    <text evidence="9">Component of ORC, a complex composed of at least 6 subunits: ORC1, ORC2, ORC3, ORC4, ORC5 and ORC6. ORC is regulated in a cell-cycle dependent manner. It is sequentially assembled at the exit from anaphase of mitosis and disassembled as cells enter S phase. Interacts with DBF4. Interacts with POLQ.</text>
</comment>
<keyword evidence="7 10" id="KW-0238">DNA-binding</keyword>
<protein>
    <recommendedName>
        <fullName evidence="3 10">Origin recognition complex subunit 4</fullName>
    </recommendedName>
</protein>
<dbReference type="GO" id="GO:0006270">
    <property type="term" value="P:DNA replication initiation"/>
    <property type="evidence" value="ECO:0007669"/>
    <property type="project" value="TreeGrafter"/>
</dbReference>
<comment type="similarity">
    <text evidence="2 10">Belongs to the ORC4 family.</text>
</comment>
<dbReference type="AlphaFoldDB" id="A0AAV6R9W5"/>
<keyword evidence="13" id="KW-1185">Reference proteome</keyword>
<dbReference type="Pfam" id="PF13191">
    <property type="entry name" value="AAA_16"/>
    <property type="match status" value="1"/>
</dbReference>
<dbReference type="Pfam" id="PF14629">
    <property type="entry name" value="ORC4_C"/>
    <property type="match status" value="1"/>
</dbReference>
<reference evidence="12 13" key="1">
    <citation type="journal article" date="2021" name="Sci. Rep.">
        <title>Chromosome anchoring in Senegalese sole (Solea senegalensis) reveals sex-associated markers and genome rearrangements in flatfish.</title>
        <authorList>
            <person name="Guerrero-Cozar I."/>
            <person name="Gomez-Garrido J."/>
            <person name="Berbel C."/>
            <person name="Martinez-Blanch J.F."/>
            <person name="Alioto T."/>
            <person name="Claros M.G."/>
            <person name="Gagnaire P.A."/>
            <person name="Manchado M."/>
        </authorList>
    </citation>
    <scope>NUCLEOTIDE SEQUENCE [LARGE SCALE GENOMIC DNA]</scope>
    <source>
        <strain evidence="12">Sse05_10M</strain>
    </source>
</reference>